<comment type="caution">
    <text evidence="1">The sequence shown here is derived from an EMBL/GenBank/DDBJ whole genome shotgun (WGS) entry which is preliminary data.</text>
</comment>
<organism evidence="1 2">
    <name type="scientific">Blattamonas nauphoetae</name>
    <dbReference type="NCBI Taxonomy" id="2049346"/>
    <lineage>
        <taxon>Eukaryota</taxon>
        <taxon>Metamonada</taxon>
        <taxon>Preaxostyla</taxon>
        <taxon>Oxymonadida</taxon>
        <taxon>Blattamonas</taxon>
    </lineage>
</organism>
<name>A0ABQ9XJK9_9EUKA</name>
<dbReference type="Proteomes" id="UP001281761">
    <property type="component" value="Unassembled WGS sequence"/>
</dbReference>
<accession>A0ABQ9XJK9</accession>
<proteinExistence type="predicted"/>
<gene>
    <name evidence="1" type="ORF">BLNAU_13670</name>
</gene>
<protein>
    <submittedName>
        <fullName evidence="1">Uncharacterized protein</fullName>
    </submittedName>
</protein>
<dbReference type="EMBL" id="JARBJD010000119">
    <property type="protein sequence ID" value="KAK2951390.1"/>
    <property type="molecule type" value="Genomic_DNA"/>
</dbReference>
<reference evidence="1 2" key="1">
    <citation type="journal article" date="2022" name="bioRxiv">
        <title>Genomics of Preaxostyla Flagellates Illuminates Evolutionary Transitions and the Path Towards Mitochondrial Loss.</title>
        <authorList>
            <person name="Novak L.V.F."/>
            <person name="Treitli S.C."/>
            <person name="Pyrih J."/>
            <person name="Halakuc P."/>
            <person name="Pipaliya S.V."/>
            <person name="Vacek V."/>
            <person name="Brzon O."/>
            <person name="Soukal P."/>
            <person name="Eme L."/>
            <person name="Dacks J.B."/>
            <person name="Karnkowska A."/>
            <person name="Elias M."/>
            <person name="Hampl V."/>
        </authorList>
    </citation>
    <scope>NUCLEOTIDE SEQUENCE [LARGE SCALE GENOMIC DNA]</scope>
    <source>
        <strain evidence="1">NAU3</strain>
        <tissue evidence="1">Gut</tissue>
    </source>
</reference>
<evidence type="ECO:0000313" key="2">
    <source>
        <dbReference type="Proteomes" id="UP001281761"/>
    </source>
</evidence>
<sequence length="124" mass="14025">MQKLRTEVCSTQNKASKRRGRVKVMNQSRENGLYISDNNNTETTYGVARTLPAGDILHKSNPGHARCFKCHLKYGAYAKSIATEDRQVIASDVYRFLVHSRQVSPKRASSIHTSFQPFTVLQKP</sequence>
<evidence type="ECO:0000313" key="1">
    <source>
        <dbReference type="EMBL" id="KAK2951390.1"/>
    </source>
</evidence>
<keyword evidence="2" id="KW-1185">Reference proteome</keyword>